<evidence type="ECO:0000313" key="5">
    <source>
        <dbReference type="Proteomes" id="UP000824044"/>
    </source>
</evidence>
<name>A0A9D2IVV7_9FIRM</name>
<keyword evidence="2" id="KW-0464">Manganese</keyword>
<dbReference type="AlphaFoldDB" id="A0A9D2IVV7"/>
<evidence type="ECO:0000256" key="3">
    <source>
        <dbReference type="ARBA" id="ARBA00023277"/>
    </source>
</evidence>
<accession>A0A9D2IVV7</accession>
<reference evidence="4" key="1">
    <citation type="journal article" date="2021" name="PeerJ">
        <title>Extensive microbial diversity within the chicken gut microbiome revealed by metagenomics and culture.</title>
        <authorList>
            <person name="Gilroy R."/>
            <person name="Ravi A."/>
            <person name="Getino M."/>
            <person name="Pursley I."/>
            <person name="Horton D.L."/>
            <person name="Alikhan N.F."/>
            <person name="Baker D."/>
            <person name="Gharbi K."/>
            <person name="Hall N."/>
            <person name="Watson M."/>
            <person name="Adriaenssens E.M."/>
            <person name="Foster-Nyarko E."/>
            <person name="Jarju S."/>
            <person name="Secka A."/>
            <person name="Antonio M."/>
            <person name="Oren A."/>
            <person name="Chaudhuri R.R."/>
            <person name="La Ragione R."/>
            <person name="Hildebrand F."/>
            <person name="Pallen M.J."/>
        </authorList>
    </citation>
    <scope>NUCLEOTIDE SEQUENCE</scope>
    <source>
        <strain evidence="4">CHK33-5263</strain>
    </source>
</reference>
<comment type="caution">
    <text evidence="4">The sequence shown here is derived from an EMBL/GenBank/DDBJ whole genome shotgun (WGS) entry which is preliminary data.</text>
</comment>
<sequence>MRDKKYLERLSIQFPTAADAATEIINLSSALYLPKGTEHFITDIHGEYEPFLHILKNGSGSIRKKIEEEFKGSLSMKEKKSLATLIYYPEQKLAQIESTEEDLDDWYKTTIYRLVRVNRRIASKYTRSRVRKELPRDYAYIIEELLSEKEEVEDKEAYYNGIISAIISTKRARHFVIAFCNLIQRLAVDRIHILGDLFDRGPGAHIILDTLLGFDNVDFQWGNHDICWMGAASGSLACIAS</sequence>
<dbReference type="GO" id="GO:0006094">
    <property type="term" value="P:gluconeogenesis"/>
    <property type="evidence" value="ECO:0007669"/>
    <property type="project" value="InterPro"/>
</dbReference>
<dbReference type="InterPro" id="IPR009164">
    <property type="entry name" value="FBPtase_class3"/>
</dbReference>
<gene>
    <name evidence="4" type="ORF">H9812_06710</name>
</gene>
<dbReference type="InterPro" id="IPR029052">
    <property type="entry name" value="Metallo-depent_PP-like"/>
</dbReference>
<keyword evidence="3" id="KW-0119">Carbohydrate metabolism</keyword>
<evidence type="ECO:0000256" key="2">
    <source>
        <dbReference type="ARBA" id="ARBA00023211"/>
    </source>
</evidence>
<evidence type="ECO:0000256" key="1">
    <source>
        <dbReference type="ARBA" id="ARBA00022801"/>
    </source>
</evidence>
<evidence type="ECO:0000313" key="4">
    <source>
        <dbReference type="EMBL" id="HIZ25141.1"/>
    </source>
</evidence>
<dbReference type="GO" id="GO:0042132">
    <property type="term" value="F:fructose 1,6-bisphosphate 1-phosphatase activity"/>
    <property type="evidence" value="ECO:0007669"/>
    <property type="project" value="InterPro"/>
</dbReference>
<keyword evidence="1" id="KW-0378">Hydrolase</keyword>
<dbReference type="Pfam" id="PF06874">
    <property type="entry name" value="FBPase_2"/>
    <property type="match status" value="1"/>
</dbReference>
<dbReference type="Proteomes" id="UP000824044">
    <property type="component" value="Unassembled WGS sequence"/>
</dbReference>
<proteinExistence type="predicted"/>
<organism evidence="4 5">
    <name type="scientific">Candidatus Gallimonas intestinigallinarum</name>
    <dbReference type="NCBI Taxonomy" id="2838604"/>
    <lineage>
        <taxon>Bacteria</taxon>
        <taxon>Bacillati</taxon>
        <taxon>Bacillota</taxon>
        <taxon>Clostridia</taxon>
        <taxon>Candidatus Gallimonas</taxon>
    </lineage>
</organism>
<dbReference type="Gene3D" id="3.60.21.10">
    <property type="match status" value="1"/>
</dbReference>
<feature type="non-terminal residue" evidence="4">
    <location>
        <position position="241"/>
    </location>
</feature>
<dbReference type="EMBL" id="DXBS01000124">
    <property type="protein sequence ID" value="HIZ25141.1"/>
    <property type="molecule type" value="Genomic_DNA"/>
</dbReference>
<reference evidence="4" key="2">
    <citation type="submission" date="2021-04" db="EMBL/GenBank/DDBJ databases">
        <authorList>
            <person name="Gilroy R."/>
        </authorList>
    </citation>
    <scope>NUCLEOTIDE SEQUENCE</scope>
    <source>
        <strain evidence="4">CHK33-5263</strain>
    </source>
</reference>
<dbReference type="SUPFAM" id="SSF56300">
    <property type="entry name" value="Metallo-dependent phosphatases"/>
    <property type="match status" value="1"/>
</dbReference>
<protein>
    <submittedName>
        <fullName evidence="4">Fructose-1,6-bisphosphatase</fullName>
    </submittedName>
</protein>